<evidence type="ECO:0000256" key="1">
    <source>
        <dbReference type="ARBA" id="ARBA00022801"/>
    </source>
</evidence>
<keyword evidence="1 3" id="KW-0378">Hydrolase</keyword>
<dbReference type="SUPFAM" id="SSF53474">
    <property type="entry name" value="alpha/beta-Hydrolases"/>
    <property type="match status" value="1"/>
</dbReference>
<evidence type="ECO:0000313" key="3">
    <source>
        <dbReference type="EMBL" id="QFS48092.1"/>
    </source>
</evidence>
<dbReference type="PRINTS" id="PR00111">
    <property type="entry name" value="ABHYDROLASE"/>
</dbReference>
<dbReference type="InterPro" id="IPR000073">
    <property type="entry name" value="AB_hydrolase_1"/>
</dbReference>
<dbReference type="InterPro" id="IPR000639">
    <property type="entry name" value="Epox_hydrolase-like"/>
</dbReference>
<protein>
    <submittedName>
        <fullName evidence="3">Alpha/beta hydrolase</fullName>
    </submittedName>
</protein>
<organism evidence="3 4">
    <name type="scientific">Nostoc sphaeroides CCNUC1</name>
    <dbReference type="NCBI Taxonomy" id="2653204"/>
    <lineage>
        <taxon>Bacteria</taxon>
        <taxon>Bacillati</taxon>
        <taxon>Cyanobacteriota</taxon>
        <taxon>Cyanophyceae</taxon>
        <taxon>Nostocales</taxon>
        <taxon>Nostocaceae</taxon>
        <taxon>Nostoc</taxon>
    </lineage>
</organism>
<feature type="domain" description="AB hydrolase-1" evidence="2">
    <location>
        <begin position="62"/>
        <end position="305"/>
    </location>
</feature>
<gene>
    <name evidence="3" type="ORF">GXM_05584</name>
</gene>
<dbReference type="Proteomes" id="UP000326678">
    <property type="component" value="Chromosome Gxm1"/>
</dbReference>
<dbReference type="EMBL" id="CP045226">
    <property type="protein sequence ID" value="QFS48092.1"/>
    <property type="molecule type" value="Genomic_DNA"/>
</dbReference>
<dbReference type="AlphaFoldDB" id="A0A5P8W675"/>
<proteinExistence type="predicted"/>
<keyword evidence="4" id="KW-1185">Reference proteome</keyword>
<dbReference type="PANTHER" id="PTHR43329">
    <property type="entry name" value="EPOXIDE HYDROLASE"/>
    <property type="match status" value="1"/>
</dbReference>
<accession>A0A5P8W675</accession>
<sequence>MGTAIERNLLYLPADVLIKNITHNEYHQQKIQQMTVTELTWKHEYITTNGVKLHYVTQGEGPLMLMLHGFPEFWYSWRHQIPEFAQDFKVVALDLRGYNDSDKPNEQSAYVMHEFIKDVEGVIKGLGYQKCVLVGHDWGGAIAWNFAYTHPEMLEQLIILNLPHPAKFAQGLRTPQQLLRSNYIFLFQLPWIPELLLQSSDYQAIETAFTGTAVNKNAFTQADIDAYKNAAAKRGALTAMLNYYRNIFQQRMLNPSWGVLEVPTLMIWGENDTALGKELTYDTAAYVRDFQIKYIPNCGHWVQQEQPELVNQYMREFLRTKTNSIY</sequence>
<dbReference type="InterPro" id="IPR029058">
    <property type="entry name" value="AB_hydrolase_fold"/>
</dbReference>
<dbReference type="Pfam" id="PF00561">
    <property type="entry name" value="Abhydrolase_1"/>
    <property type="match status" value="1"/>
</dbReference>
<dbReference type="GO" id="GO:0016787">
    <property type="term" value="F:hydrolase activity"/>
    <property type="evidence" value="ECO:0007669"/>
    <property type="project" value="UniProtKB-KW"/>
</dbReference>
<dbReference type="Gene3D" id="3.40.50.1820">
    <property type="entry name" value="alpha/beta hydrolase"/>
    <property type="match status" value="1"/>
</dbReference>
<reference evidence="3 4" key="1">
    <citation type="submission" date="2019-10" db="EMBL/GenBank/DDBJ databases">
        <title>Genomic and transcriptomic insights into the perfect genentic adaptation of a filamentous nitrogen-fixing cyanobacterium to rice fields.</title>
        <authorList>
            <person name="Chen Z."/>
        </authorList>
    </citation>
    <scope>NUCLEOTIDE SEQUENCE [LARGE SCALE GENOMIC DNA]</scope>
    <source>
        <strain evidence="3">CCNUC1</strain>
    </source>
</reference>
<evidence type="ECO:0000259" key="2">
    <source>
        <dbReference type="Pfam" id="PF00561"/>
    </source>
</evidence>
<dbReference type="PRINTS" id="PR00412">
    <property type="entry name" value="EPOXHYDRLASE"/>
</dbReference>
<dbReference type="KEGG" id="nsh:GXM_05584"/>
<evidence type="ECO:0000313" key="4">
    <source>
        <dbReference type="Proteomes" id="UP000326678"/>
    </source>
</evidence>
<name>A0A5P8W675_9NOSO</name>